<gene>
    <name evidence="3" type="ORF">IE077_002653</name>
</gene>
<protein>
    <recommendedName>
        <fullName evidence="2">Dynein regulatory complex subunit 7 C-terminal domain-containing protein</fullName>
    </recommendedName>
</protein>
<evidence type="ECO:0000259" key="2">
    <source>
        <dbReference type="Pfam" id="PF24671"/>
    </source>
</evidence>
<dbReference type="Proteomes" id="UP000823046">
    <property type="component" value="Unassembled WGS sequence"/>
</dbReference>
<feature type="compositionally biased region" description="Basic and acidic residues" evidence="1">
    <location>
        <begin position="1"/>
        <end position="16"/>
    </location>
</feature>
<evidence type="ECO:0000256" key="1">
    <source>
        <dbReference type="SAM" id="MobiDB-lite"/>
    </source>
</evidence>
<sequence>VGAHLEIDKNLDEMRHSGSVSPLTEHQERRLQENTHQTDTSLLEIKYGEKGSNTKKTYNSTNRALLQRLLPAMAAQKIINLSIQNGNKASESISAPRNYLLERYLLTCNDQVLDHATAVAVVNKCKEELRGLVMDRTLALQRKLLDAKEISSKRKISHKIESRRLSVIDIRPADLKQLQEHSLKVQVLEARLIQNEMEAMRKFANFEKAISMDFRLKALK</sequence>
<dbReference type="EMBL" id="JADAQX010000024">
    <property type="protein sequence ID" value="KAF8822783.1"/>
    <property type="molecule type" value="Genomic_DNA"/>
</dbReference>
<feature type="non-terminal residue" evidence="3">
    <location>
        <position position="1"/>
    </location>
</feature>
<name>A0ABQ7JFN8_9APIC</name>
<dbReference type="InterPro" id="IPR056292">
    <property type="entry name" value="DRC7_C"/>
</dbReference>
<dbReference type="Pfam" id="PF24671">
    <property type="entry name" value="DRC7_C"/>
    <property type="match status" value="1"/>
</dbReference>
<comment type="caution">
    <text evidence="3">The sequence shown here is derived from an EMBL/GenBank/DDBJ whole genome shotgun (WGS) entry which is preliminary data.</text>
</comment>
<feature type="domain" description="Dynein regulatory complex subunit 7 C-terminal" evidence="2">
    <location>
        <begin position="113"/>
        <end position="219"/>
    </location>
</feature>
<proteinExistence type="predicted"/>
<evidence type="ECO:0000313" key="4">
    <source>
        <dbReference type="Proteomes" id="UP000823046"/>
    </source>
</evidence>
<accession>A0ABQ7JFN8</accession>
<reference evidence="3 4" key="1">
    <citation type="journal article" date="2020" name="bioRxiv">
        <title>Metabolic contributions of an alphaproteobacterial endosymbiont in the apicomplexan Cardiosporidium cionae.</title>
        <authorList>
            <person name="Hunter E.S."/>
            <person name="Paight C.J."/>
            <person name="Lane C.E."/>
        </authorList>
    </citation>
    <scope>NUCLEOTIDE SEQUENCE [LARGE SCALE GENOMIC DNA]</scope>
    <source>
        <strain evidence="3">ESH_2018</strain>
    </source>
</reference>
<evidence type="ECO:0000313" key="3">
    <source>
        <dbReference type="EMBL" id="KAF8822783.1"/>
    </source>
</evidence>
<feature type="region of interest" description="Disordered" evidence="1">
    <location>
        <begin position="1"/>
        <end position="39"/>
    </location>
</feature>
<keyword evidence="4" id="KW-1185">Reference proteome</keyword>
<organism evidence="3 4">
    <name type="scientific">Cardiosporidium cionae</name>
    <dbReference type="NCBI Taxonomy" id="476202"/>
    <lineage>
        <taxon>Eukaryota</taxon>
        <taxon>Sar</taxon>
        <taxon>Alveolata</taxon>
        <taxon>Apicomplexa</taxon>
        <taxon>Aconoidasida</taxon>
        <taxon>Nephromycida</taxon>
        <taxon>Cardiosporidium</taxon>
    </lineage>
</organism>